<keyword evidence="2" id="KW-1185">Reference proteome</keyword>
<organism evidence="1 2">
    <name type="scientific">Kibdelosporangium banguiense</name>
    <dbReference type="NCBI Taxonomy" id="1365924"/>
    <lineage>
        <taxon>Bacteria</taxon>
        <taxon>Bacillati</taxon>
        <taxon>Actinomycetota</taxon>
        <taxon>Actinomycetes</taxon>
        <taxon>Pseudonocardiales</taxon>
        <taxon>Pseudonocardiaceae</taxon>
        <taxon>Kibdelosporangium</taxon>
    </lineage>
</organism>
<gene>
    <name evidence="1" type="ORF">JOF56_000944</name>
</gene>
<sequence length="309" mass="34146">MTGTPALEQHPSNPFVDGVVRRSDMVAAGHSNYSLATRCRPGGPWQPILPGILLLANSPPNRRQRLKAAVLYARNEAVITGSEALREHDLILTDTTEVSILIPDNRRLSARGYVRVERTSRMPKPVILNGLPFAPPHRAAVDAARHSRDPTDQRMLLFSPVHAGLCSLDDIRTELKACSQRGTAALRPLLDESATPVLTSTVHQGWAKRVINQAPVPNPEWNVPVYNGSGKPLGVADAWWDEVALAWDFDNQRDDGADRREERFTKAGLVLVRTSLPELRGNPEDVVRELTLGFLHAASRPRPKVQAHR</sequence>
<comment type="caution">
    <text evidence="1">The sequence shown here is derived from an EMBL/GenBank/DDBJ whole genome shotgun (WGS) entry which is preliminary data.</text>
</comment>
<dbReference type="RefSeq" id="WP_209634838.1">
    <property type="nucleotide sequence ID" value="NZ_JAGINW010000001.1"/>
</dbReference>
<dbReference type="Proteomes" id="UP001519332">
    <property type="component" value="Unassembled WGS sequence"/>
</dbReference>
<evidence type="ECO:0000313" key="2">
    <source>
        <dbReference type="Proteomes" id="UP001519332"/>
    </source>
</evidence>
<name>A0ABS4T9E8_9PSEU</name>
<protein>
    <recommendedName>
        <fullName evidence="3">DUF559 domain-containing protein</fullName>
    </recommendedName>
</protein>
<accession>A0ABS4T9E8</accession>
<evidence type="ECO:0000313" key="1">
    <source>
        <dbReference type="EMBL" id="MBP2320559.1"/>
    </source>
</evidence>
<proteinExistence type="predicted"/>
<dbReference type="EMBL" id="JAGINW010000001">
    <property type="protein sequence ID" value="MBP2320559.1"/>
    <property type="molecule type" value="Genomic_DNA"/>
</dbReference>
<reference evidence="1 2" key="1">
    <citation type="submission" date="2021-03" db="EMBL/GenBank/DDBJ databases">
        <title>Sequencing the genomes of 1000 actinobacteria strains.</title>
        <authorList>
            <person name="Klenk H.-P."/>
        </authorList>
    </citation>
    <scope>NUCLEOTIDE SEQUENCE [LARGE SCALE GENOMIC DNA]</scope>
    <source>
        <strain evidence="1 2">DSM 46670</strain>
    </source>
</reference>
<evidence type="ECO:0008006" key="3">
    <source>
        <dbReference type="Google" id="ProtNLM"/>
    </source>
</evidence>